<dbReference type="PANTHER" id="PTHR47727">
    <property type="entry name" value="C-TYPE LECTIN DOMAIN FAMILY 9 MEMBER A"/>
    <property type="match status" value="1"/>
</dbReference>
<gene>
    <name evidence="6" type="primary">CLEC9A</name>
</gene>
<keyword evidence="3" id="KW-0472">Membrane</keyword>
<dbReference type="InterPro" id="IPR033992">
    <property type="entry name" value="NKR-like_CTLD"/>
</dbReference>
<evidence type="ECO:0000313" key="6">
    <source>
        <dbReference type="RefSeq" id="XP_006875536.1"/>
    </source>
</evidence>
<dbReference type="InterPro" id="IPR043315">
    <property type="entry name" value="CLEC9A"/>
</dbReference>
<dbReference type="CTD" id="283420"/>
<dbReference type="InterPro" id="IPR001304">
    <property type="entry name" value="C-type_lectin-like"/>
</dbReference>
<comment type="subcellular location">
    <subcellularLocation>
        <location evidence="1">Membrane</location>
        <topology evidence="1">Single-pass membrane protein</topology>
    </subcellularLocation>
</comment>
<dbReference type="CDD" id="cd03593">
    <property type="entry name" value="CLECT_NK_receptors_like"/>
    <property type="match status" value="1"/>
</dbReference>
<dbReference type="OrthoDB" id="6337382at2759"/>
<evidence type="ECO:0000256" key="3">
    <source>
        <dbReference type="SAM" id="Phobius"/>
    </source>
</evidence>
<keyword evidence="5" id="KW-1185">Reference proteome</keyword>
<dbReference type="RefSeq" id="XP_006875536.1">
    <property type="nucleotide sequence ID" value="XM_006875474.1"/>
</dbReference>
<dbReference type="GO" id="GO:0006898">
    <property type="term" value="P:receptor-mediated endocytosis"/>
    <property type="evidence" value="ECO:0007669"/>
    <property type="project" value="InterPro"/>
</dbReference>
<dbReference type="InterPro" id="IPR016186">
    <property type="entry name" value="C-type_lectin-like/link_sf"/>
</dbReference>
<feature type="domain" description="C-type lectin" evidence="4">
    <location>
        <begin position="120"/>
        <end position="231"/>
    </location>
</feature>
<keyword evidence="3" id="KW-0812">Transmembrane</keyword>
<dbReference type="SMART" id="SM00034">
    <property type="entry name" value="CLECT"/>
    <property type="match status" value="1"/>
</dbReference>
<organism evidence="5 6">
    <name type="scientific">Chrysochloris asiatica</name>
    <name type="common">Cape golden mole</name>
    <dbReference type="NCBI Taxonomy" id="185453"/>
    <lineage>
        <taxon>Eukaryota</taxon>
        <taxon>Metazoa</taxon>
        <taxon>Chordata</taxon>
        <taxon>Craniata</taxon>
        <taxon>Vertebrata</taxon>
        <taxon>Euteleostomi</taxon>
        <taxon>Mammalia</taxon>
        <taxon>Eutheria</taxon>
        <taxon>Afrotheria</taxon>
        <taxon>Chrysochloridae</taxon>
        <taxon>Chrysochlorinae</taxon>
        <taxon>Chrysochloris</taxon>
    </lineage>
</organism>
<dbReference type="InterPro" id="IPR016187">
    <property type="entry name" value="CTDL_fold"/>
</dbReference>
<feature type="transmembrane region" description="Helical" evidence="3">
    <location>
        <begin position="32"/>
        <end position="56"/>
    </location>
</feature>
<dbReference type="GO" id="GO:0030246">
    <property type="term" value="F:carbohydrate binding"/>
    <property type="evidence" value="ECO:0007669"/>
    <property type="project" value="UniProtKB-KW"/>
</dbReference>
<dbReference type="Gene3D" id="3.10.100.10">
    <property type="entry name" value="Mannose-Binding Protein A, subunit A"/>
    <property type="match status" value="1"/>
</dbReference>
<name>A0A9B0X1A6_CHRAS</name>
<dbReference type="SUPFAM" id="SSF56436">
    <property type="entry name" value="C-type lectin-like"/>
    <property type="match status" value="1"/>
</dbReference>
<sequence length="232" mass="27200">MQEEETYTSLQWDDPTSNDYEKPLFSNKCSRIWCLVMVISCIFCMASLITSIFLGIKLFQISTIAMKQQEKLTQQNRTLLNFMQWKKKHDFQMKCCQTLMQNSFGSAQKCGPCPDNWIQNEESCYYVSKKWNVWHQSKEDCFKEGSKLLQINSKKEMDFITDFLRTKNDDEYWVGLSQDGVSGPWLWQDGSSVSSDLSIQRLQSINQGCGYLKHKSLFPDNCSSWKYFICEM</sequence>
<dbReference type="Proteomes" id="UP000504623">
    <property type="component" value="Unplaced"/>
</dbReference>
<evidence type="ECO:0000256" key="1">
    <source>
        <dbReference type="ARBA" id="ARBA00004167"/>
    </source>
</evidence>
<dbReference type="GO" id="GO:0009986">
    <property type="term" value="C:cell surface"/>
    <property type="evidence" value="ECO:0007669"/>
    <property type="project" value="TreeGrafter"/>
</dbReference>
<evidence type="ECO:0000313" key="5">
    <source>
        <dbReference type="Proteomes" id="UP000504623"/>
    </source>
</evidence>
<accession>A0A9B0X1A6</accession>
<protein>
    <submittedName>
        <fullName evidence="6">C-type lectin domain family 9 member A</fullName>
    </submittedName>
</protein>
<dbReference type="PANTHER" id="PTHR47727:SF1">
    <property type="entry name" value="C-TYPE LECTIN DOMAIN FAMILY 9 MEMBER A"/>
    <property type="match status" value="1"/>
</dbReference>
<keyword evidence="2" id="KW-0430">Lectin</keyword>
<proteinExistence type="predicted"/>
<dbReference type="GeneID" id="102824691"/>
<dbReference type="GO" id="GO:0016020">
    <property type="term" value="C:membrane"/>
    <property type="evidence" value="ECO:0007669"/>
    <property type="project" value="UniProtKB-SubCell"/>
</dbReference>
<reference evidence="6" key="1">
    <citation type="submission" date="2025-08" db="UniProtKB">
        <authorList>
            <consortium name="RefSeq"/>
        </authorList>
    </citation>
    <scope>IDENTIFICATION</scope>
    <source>
        <tissue evidence="6">Spleen</tissue>
    </source>
</reference>
<keyword evidence="3" id="KW-1133">Transmembrane helix</keyword>
<evidence type="ECO:0000259" key="4">
    <source>
        <dbReference type="PROSITE" id="PS50041"/>
    </source>
</evidence>
<evidence type="ECO:0000256" key="2">
    <source>
        <dbReference type="ARBA" id="ARBA00022734"/>
    </source>
</evidence>
<dbReference type="Pfam" id="PF00059">
    <property type="entry name" value="Lectin_C"/>
    <property type="match status" value="1"/>
</dbReference>
<dbReference type="AlphaFoldDB" id="A0A9B0X1A6"/>
<dbReference type="PROSITE" id="PS50041">
    <property type="entry name" value="C_TYPE_LECTIN_2"/>
    <property type="match status" value="1"/>
</dbReference>